<gene>
    <name evidence="3" type="ORF">NYO98_05050</name>
</gene>
<evidence type="ECO:0000313" key="3">
    <source>
        <dbReference type="EMBL" id="MCY4725639.1"/>
    </source>
</evidence>
<dbReference type="PANTHER" id="PTHR36509:SF2">
    <property type="entry name" value="BLL3101 PROTEIN"/>
    <property type="match status" value="1"/>
</dbReference>
<keyword evidence="4" id="KW-1185">Reference proteome</keyword>
<proteinExistence type="predicted"/>
<evidence type="ECO:0000313" key="4">
    <source>
        <dbReference type="Proteomes" id="UP001074726"/>
    </source>
</evidence>
<dbReference type="Proteomes" id="UP001074726">
    <property type="component" value="Unassembled WGS sequence"/>
</dbReference>
<dbReference type="Pfam" id="PF06742">
    <property type="entry name" value="DUF1214"/>
    <property type="match status" value="1"/>
</dbReference>
<dbReference type="InterPro" id="IPR010679">
    <property type="entry name" value="DUF1254"/>
</dbReference>
<dbReference type="SUPFAM" id="SSF160935">
    <property type="entry name" value="VPA0735-like"/>
    <property type="match status" value="1"/>
</dbReference>
<dbReference type="PANTHER" id="PTHR36509">
    <property type="entry name" value="BLL3101 PROTEIN"/>
    <property type="match status" value="1"/>
</dbReference>
<dbReference type="RefSeq" id="WP_268110432.1">
    <property type="nucleotide sequence ID" value="NZ_JAPPUX010000001.1"/>
</dbReference>
<dbReference type="InterPro" id="IPR010621">
    <property type="entry name" value="DUF1214"/>
</dbReference>
<dbReference type="Pfam" id="PF06863">
    <property type="entry name" value="DUF1254"/>
    <property type="match status" value="1"/>
</dbReference>
<dbReference type="Gene3D" id="2.60.120.600">
    <property type="entry name" value="Domain of unknown function DUF1214, C-terminal domain"/>
    <property type="match status" value="1"/>
</dbReference>
<evidence type="ECO:0000259" key="1">
    <source>
        <dbReference type="Pfam" id="PF06742"/>
    </source>
</evidence>
<feature type="domain" description="DUF1254" evidence="2">
    <location>
        <begin position="30"/>
        <end position="138"/>
    </location>
</feature>
<reference evidence="3" key="1">
    <citation type="submission" date="2022-08" db="EMBL/GenBank/DDBJ databases">
        <title>Genome sequencing of Nocardioides sp. STR2.</title>
        <authorList>
            <person name="So Y."/>
        </authorList>
    </citation>
    <scope>NUCLEOTIDE SEQUENCE</scope>
    <source>
        <strain evidence="3">STR2</strain>
    </source>
</reference>
<dbReference type="Gene3D" id="2.60.40.1610">
    <property type="entry name" value="Domain of unknown function DUF1254"/>
    <property type="match status" value="1"/>
</dbReference>
<organism evidence="3 4">
    <name type="scientific">Nocardioides pini</name>
    <dbReference type="NCBI Taxonomy" id="2975053"/>
    <lineage>
        <taxon>Bacteria</taxon>
        <taxon>Bacillati</taxon>
        <taxon>Actinomycetota</taxon>
        <taxon>Actinomycetes</taxon>
        <taxon>Propionibacteriales</taxon>
        <taxon>Nocardioidaceae</taxon>
        <taxon>Nocardioides</taxon>
    </lineage>
</organism>
<feature type="domain" description="DUF1214" evidence="1">
    <location>
        <begin position="218"/>
        <end position="299"/>
    </location>
</feature>
<evidence type="ECO:0000259" key="2">
    <source>
        <dbReference type="Pfam" id="PF06863"/>
    </source>
</evidence>
<dbReference type="InterPro" id="IPR037050">
    <property type="entry name" value="DUF1254_sf"/>
</dbReference>
<sequence>MTAIKVNVDNFARAETHRMMADLQRDAGGVNRFAHNRVPAPVDRQTVIRMNRDTLYSFAVVDVADGAVLTVPDAGERYLSVMAVNEDHYINRVIHDPGTHELTADELGSAYVVLAARTLVDPRDPDDVAAVAALQDRLLLDVASERTFAPAEHDAASLDRTRQALLGLAADMTSFESSFGRADEVDPVHHLIGSAAGWGGLPDAEATYVGVTPGLPAGDYELTVGADVPVDGFWSISVYNADGYFEPNERDAYSVNSITAARNHDGSVTVRFGGDGDPARNSLPVTDGWNYLVRLYRPRPEVLSGAWSFPGLAT</sequence>
<comment type="caution">
    <text evidence="3">The sequence shown here is derived from an EMBL/GenBank/DDBJ whole genome shotgun (WGS) entry which is preliminary data.</text>
</comment>
<dbReference type="InterPro" id="IPR037049">
    <property type="entry name" value="DUF1214_C_sf"/>
</dbReference>
<protein>
    <submittedName>
        <fullName evidence="3">DUF1214 domain-containing protein</fullName>
    </submittedName>
</protein>
<accession>A0ABT4CCC5</accession>
<dbReference type="EMBL" id="JAPPUX010000001">
    <property type="protein sequence ID" value="MCY4725639.1"/>
    <property type="molecule type" value="Genomic_DNA"/>
</dbReference>
<name>A0ABT4CCC5_9ACTN</name>